<accession>A0A0W8FZQ3</accession>
<proteinExistence type="predicted"/>
<dbReference type="Pfam" id="PF08487">
    <property type="entry name" value="VIT"/>
    <property type="match status" value="1"/>
</dbReference>
<dbReference type="AlphaFoldDB" id="A0A0W8FZQ3"/>
<dbReference type="PROSITE" id="PS51468">
    <property type="entry name" value="VIT"/>
    <property type="match status" value="1"/>
</dbReference>
<name>A0A0W8FZQ3_9ZZZZ</name>
<dbReference type="InterPro" id="IPR026444">
    <property type="entry name" value="Secre_tail"/>
</dbReference>
<dbReference type="EMBL" id="LNQE01000473">
    <property type="protein sequence ID" value="KUG26392.1"/>
    <property type="molecule type" value="Genomic_DNA"/>
</dbReference>
<reference evidence="2" key="1">
    <citation type="journal article" date="2015" name="Proc. Natl. Acad. Sci. U.S.A.">
        <title>Networks of energetic and metabolic interactions define dynamics in microbial communities.</title>
        <authorList>
            <person name="Embree M."/>
            <person name="Liu J.K."/>
            <person name="Al-Bassam M.M."/>
            <person name="Zengler K."/>
        </authorList>
    </citation>
    <scope>NUCLEOTIDE SEQUENCE</scope>
</reference>
<organism evidence="2">
    <name type="scientific">hydrocarbon metagenome</name>
    <dbReference type="NCBI Taxonomy" id="938273"/>
    <lineage>
        <taxon>unclassified sequences</taxon>
        <taxon>metagenomes</taxon>
        <taxon>ecological metagenomes</taxon>
    </lineage>
</organism>
<comment type="caution">
    <text evidence="2">The sequence shown here is derived from an EMBL/GenBank/DDBJ whole genome shotgun (WGS) entry which is preliminary data.</text>
</comment>
<sequence>MKIILKIWLINLILFGIFSSINAQNSLYIINPQWGWWGEPGIIEEATLTIRPKGVFFEYGLYLTFSADQTYFDPSDSLEVELKFNLHNNAFVHDSWLWIEDEIIQAEIMDEWTAGQIYNEIVGRNLDPSILFKRDGYYELRVFPIMKGMPRKVKITYMVPTNWTSNLVTAPLPVEILRTSASQVENLKLVVYPSEKWDNPGILEYNDLDFESEIDTVFGEYKSVVIPKEYLRNSLTFSLNSPMESGFYLSTFTETNEDYYQLAVLPSEILTTEASNNIMVLFDYESPNSSLNKTEILNGVKLALLNYLSDSDSFNIAFSKLNIERISEDWLPADSATIENTFQNITTANLSNYSNLPSLIGNAIDFINSHSPKGIILIVSNSDELMNPESANELIDDIVDAIESDITFHVADFQNQNINYIYIGNQYYEGNQYFYNNITRMTGGNFYRIRDGYTYPALLEKTFQGVGGFISTFDLYTSLVGGFCYGRYNINLTGSSAFLDAPIFQVGKFNGSPPFRIEMNGVYEGTVFSKNFEIDEDKIDNSDTTLIKMWVSRYIKELEAQGSSSNNIMSEIINTSIANRVLSKHTAFICLEPSLGGQVCYDCRDDGGGSTDVETDDSTNINDDFTLAAYPNPFNNQTKIQINLPSSLSSESISFKIYNILGQVVKTFEIDQSMRGKFELVWDGRNDYGQNVSSGIYIFVAITPQKTHSVKLQLIK</sequence>
<dbReference type="InterPro" id="IPR013694">
    <property type="entry name" value="VIT"/>
</dbReference>
<dbReference type="InterPro" id="IPR002035">
    <property type="entry name" value="VWF_A"/>
</dbReference>
<dbReference type="InterPro" id="IPR025965">
    <property type="entry name" value="FlgD/Vpr_Ig-like"/>
</dbReference>
<evidence type="ECO:0000259" key="1">
    <source>
        <dbReference type="PROSITE" id="PS51468"/>
    </source>
</evidence>
<evidence type="ECO:0000313" key="2">
    <source>
        <dbReference type="EMBL" id="KUG26392.1"/>
    </source>
</evidence>
<dbReference type="Pfam" id="PF13860">
    <property type="entry name" value="FlgD_ig"/>
    <property type="match status" value="1"/>
</dbReference>
<feature type="domain" description="VIT" evidence="1">
    <location>
        <begin position="27"/>
        <end position="159"/>
    </location>
</feature>
<dbReference type="NCBIfam" id="TIGR04183">
    <property type="entry name" value="Por_Secre_tail"/>
    <property type="match status" value="1"/>
</dbReference>
<protein>
    <submittedName>
        <fullName evidence="2">Multicopper oxidase</fullName>
    </submittedName>
</protein>
<dbReference type="Pfam" id="PF13768">
    <property type="entry name" value="VWA_3"/>
    <property type="match status" value="1"/>
</dbReference>
<gene>
    <name evidence="2" type="ORF">ASZ90_003772</name>
</gene>
<dbReference type="Gene3D" id="2.60.40.4070">
    <property type="match status" value="1"/>
</dbReference>